<evidence type="ECO:0000259" key="6">
    <source>
        <dbReference type="Pfam" id="PF06803"/>
    </source>
</evidence>
<keyword evidence="4 5" id="KW-0472">Membrane</keyword>
<organism evidence="7 8">
    <name type="scientific">Prochlorothrix hollandica PCC 9006 = CALU 1027</name>
    <dbReference type="NCBI Taxonomy" id="317619"/>
    <lineage>
        <taxon>Bacteria</taxon>
        <taxon>Bacillati</taxon>
        <taxon>Cyanobacteriota</taxon>
        <taxon>Cyanophyceae</taxon>
        <taxon>Prochlorotrichales</taxon>
        <taxon>Prochlorotrichaceae</taxon>
        <taxon>Prochlorothrix</taxon>
    </lineage>
</organism>
<evidence type="ECO:0000313" key="8">
    <source>
        <dbReference type="Proteomes" id="UP000034681"/>
    </source>
</evidence>
<comment type="caution">
    <text evidence="7">The sequence shown here is derived from an EMBL/GenBank/DDBJ whole genome shotgun (WGS) entry which is preliminary data.</text>
</comment>
<dbReference type="InterPro" id="IPR010652">
    <property type="entry name" value="DUF1232"/>
</dbReference>
<keyword evidence="8" id="KW-1185">Reference proteome</keyword>
<evidence type="ECO:0000256" key="4">
    <source>
        <dbReference type="ARBA" id="ARBA00023136"/>
    </source>
</evidence>
<name>A0A0M2Q4Y0_PROHO</name>
<evidence type="ECO:0000256" key="1">
    <source>
        <dbReference type="ARBA" id="ARBA00004127"/>
    </source>
</evidence>
<protein>
    <recommendedName>
        <fullName evidence="6">DUF1232 domain-containing protein</fullName>
    </recommendedName>
</protein>
<feature type="domain" description="DUF1232" evidence="6">
    <location>
        <begin position="30"/>
        <end position="63"/>
    </location>
</feature>
<sequence>MDRGPIHDLWPKVQDLAKMVRDPDAAWKSRALAIGALIYLITPLDAIPDVIPGLGLVDDAALLVSVIATLAVELGQYTQKAAIKGLEMAEEMADIEVRKHNRIVRTTLLGSIGAAVLAIVVKLILNALD</sequence>
<evidence type="ECO:0000256" key="3">
    <source>
        <dbReference type="ARBA" id="ARBA00022989"/>
    </source>
</evidence>
<dbReference type="AlphaFoldDB" id="A0A0M2Q4Y0"/>
<gene>
    <name evidence="7" type="ORF">PROH_01735</name>
</gene>
<feature type="transmembrane region" description="Helical" evidence="5">
    <location>
        <begin position="108"/>
        <end position="128"/>
    </location>
</feature>
<dbReference type="Pfam" id="PF06803">
    <property type="entry name" value="DUF1232"/>
    <property type="match status" value="1"/>
</dbReference>
<dbReference type="STRING" id="317619.GCA_000332315_03524"/>
<proteinExistence type="predicted"/>
<dbReference type="eggNOG" id="COG3339">
    <property type="taxonomic scope" value="Bacteria"/>
</dbReference>
<accession>A0A0M2Q4Y0</accession>
<dbReference type="EMBL" id="AJTX02000002">
    <property type="protein sequence ID" value="KKJ01647.1"/>
    <property type="molecule type" value="Genomic_DNA"/>
</dbReference>
<dbReference type="Proteomes" id="UP000034681">
    <property type="component" value="Unassembled WGS sequence"/>
</dbReference>
<evidence type="ECO:0000313" key="7">
    <source>
        <dbReference type="EMBL" id="KKJ01647.1"/>
    </source>
</evidence>
<keyword evidence="2 5" id="KW-0812">Transmembrane</keyword>
<comment type="subcellular location">
    <subcellularLocation>
        <location evidence="1">Endomembrane system</location>
        <topology evidence="1">Multi-pass membrane protein</topology>
    </subcellularLocation>
</comment>
<reference evidence="7" key="1">
    <citation type="submission" date="2012-04" db="EMBL/GenBank/DDBJ databases">
        <authorList>
            <person name="Borisov I.G."/>
            <person name="Ivanikova N.V."/>
            <person name="Pinevich A.V."/>
        </authorList>
    </citation>
    <scope>NUCLEOTIDE SEQUENCE</scope>
    <source>
        <strain evidence="7">CALU 1027</strain>
    </source>
</reference>
<evidence type="ECO:0000256" key="5">
    <source>
        <dbReference type="SAM" id="Phobius"/>
    </source>
</evidence>
<evidence type="ECO:0000256" key="2">
    <source>
        <dbReference type="ARBA" id="ARBA00022692"/>
    </source>
</evidence>
<dbReference type="GO" id="GO:0012505">
    <property type="term" value="C:endomembrane system"/>
    <property type="evidence" value="ECO:0007669"/>
    <property type="project" value="UniProtKB-SubCell"/>
</dbReference>
<keyword evidence="3 5" id="KW-1133">Transmembrane helix</keyword>